<dbReference type="Proteomes" id="UP000540698">
    <property type="component" value="Unassembled WGS sequence"/>
</dbReference>
<dbReference type="GO" id="GO:0000428">
    <property type="term" value="C:DNA-directed RNA polymerase complex"/>
    <property type="evidence" value="ECO:0007669"/>
    <property type="project" value="UniProtKB-KW"/>
</dbReference>
<protein>
    <submittedName>
        <fullName evidence="1">DNA-directed RNA polymerase subunit beta</fullName>
    </submittedName>
</protein>
<name>A0A7X6L3L6_9NOCA</name>
<keyword evidence="2" id="KW-1185">Reference proteome</keyword>
<dbReference type="EMBL" id="JAAXOS010000005">
    <property type="protein sequence ID" value="NKY27049.1"/>
    <property type="molecule type" value="Genomic_DNA"/>
</dbReference>
<comment type="caution">
    <text evidence="1">The sequence shown here is derived from an EMBL/GenBank/DDBJ whole genome shotgun (WGS) entry which is preliminary data.</text>
</comment>
<sequence length="159" mass="17494">MGLEDTQVLPPVQADTPLTRCRFYRETCGLPARVQPEIGSIIVPAGSVGAITMPHQLGAAVKARMHNLGVRVGPIVSHPRSKRWTFLIVPDVPDENRLFAELFRLNVSVSRFGAQIALPSPGVRQAGFRVWVAPPRDAFRPSGMAIIESIRACRPQPRR</sequence>
<dbReference type="AlphaFoldDB" id="A0A7X6L3L6"/>
<keyword evidence="1" id="KW-0240">DNA-directed RNA polymerase</keyword>
<organism evidence="1 2">
    <name type="scientific">Nocardia gamkensis</name>
    <dbReference type="NCBI Taxonomy" id="352869"/>
    <lineage>
        <taxon>Bacteria</taxon>
        <taxon>Bacillati</taxon>
        <taxon>Actinomycetota</taxon>
        <taxon>Actinomycetes</taxon>
        <taxon>Mycobacteriales</taxon>
        <taxon>Nocardiaceae</taxon>
        <taxon>Nocardia</taxon>
    </lineage>
</organism>
<proteinExistence type="predicted"/>
<dbReference type="RefSeq" id="WP_062969756.1">
    <property type="nucleotide sequence ID" value="NZ_JAAXOS010000005.1"/>
</dbReference>
<evidence type="ECO:0000313" key="1">
    <source>
        <dbReference type="EMBL" id="NKY27049.1"/>
    </source>
</evidence>
<accession>A0A7X6L3L6</accession>
<reference evidence="1 2" key="1">
    <citation type="submission" date="2020-04" db="EMBL/GenBank/DDBJ databases">
        <title>MicrobeNet Type strains.</title>
        <authorList>
            <person name="Nicholson A.C."/>
        </authorList>
    </citation>
    <scope>NUCLEOTIDE SEQUENCE [LARGE SCALE GENOMIC DNA]</scope>
    <source>
        <strain evidence="1 2">DSM 44956</strain>
    </source>
</reference>
<keyword evidence="1" id="KW-0804">Transcription</keyword>
<evidence type="ECO:0000313" key="2">
    <source>
        <dbReference type="Proteomes" id="UP000540698"/>
    </source>
</evidence>
<gene>
    <name evidence="1" type="ORF">HGB38_12570</name>
</gene>